<name>A0ABQ7FW83_DUNSA</name>
<gene>
    <name evidence="1" type="ORF">DUNSADRAFT_2733</name>
</gene>
<keyword evidence="2" id="KW-1185">Reference proteome</keyword>
<evidence type="ECO:0000313" key="2">
    <source>
        <dbReference type="Proteomes" id="UP000815325"/>
    </source>
</evidence>
<dbReference type="Proteomes" id="UP000815325">
    <property type="component" value="Unassembled WGS sequence"/>
</dbReference>
<organism evidence="1 2">
    <name type="scientific">Dunaliella salina</name>
    <name type="common">Green alga</name>
    <name type="synonym">Protococcus salinus</name>
    <dbReference type="NCBI Taxonomy" id="3046"/>
    <lineage>
        <taxon>Eukaryota</taxon>
        <taxon>Viridiplantae</taxon>
        <taxon>Chlorophyta</taxon>
        <taxon>core chlorophytes</taxon>
        <taxon>Chlorophyceae</taxon>
        <taxon>CS clade</taxon>
        <taxon>Chlamydomonadales</taxon>
        <taxon>Dunaliellaceae</taxon>
        <taxon>Dunaliella</taxon>
    </lineage>
</organism>
<sequence>MLLRAIFKYCKTVIVAPLFCAHTSRMGLLLAKQCCSSLIWRGLASIMYCRPVDFWTRIQPESLTQLCRDMCARKHTHTHTHTRSQSHPHARTELSAAAGTKLAENLDNYGKRTHSQDKDADGAFQQFTKCGECSRLAFISTGLEI</sequence>
<dbReference type="EMBL" id="MU070835">
    <property type="protein sequence ID" value="KAF5826571.1"/>
    <property type="molecule type" value="Genomic_DNA"/>
</dbReference>
<evidence type="ECO:0008006" key="3">
    <source>
        <dbReference type="Google" id="ProtNLM"/>
    </source>
</evidence>
<evidence type="ECO:0000313" key="1">
    <source>
        <dbReference type="EMBL" id="KAF5826571.1"/>
    </source>
</evidence>
<accession>A0ABQ7FW83</accession>
<proteinExistence type="predicted"/>
<reference evidence="1" key="1">
    <citation type="submission" date="2017-08" db="EMBL/GenBank/DDBJ databases">
        <authorList>
            <person name="Polle J.E."/>
            <person name="Barry K."/>
            <person name="Cushman J."/>
            <person name="Schmutz J."/>
            <person name="Tran D."/>
            <person name="Hathwaick L.T."/>
            <person name="Yim W.C."/>
            <person name="Jenkins J."/>
            <person name="Mckie-Krisberg Z.M."/>
            <person name="Prochnik S."/>
            <person name="Lindquist E."/>
            <person name="Dockter R.B."/>
            <person name="Adam C."/>
            <person name="Molina H."/>
            <person name="Bunkerborg J."/>
            <person name="Jin E."/>
            <person name="Buchheim M."/>
            <person name="Magnuson J."/>
        </authorList>
    </citation>
    <scope>NUCLEOTIDE SEQUENCE</scope>
    <source>
        <strain evidence="1">CCAP 19/18</strain>
    </source>
</reference>
<protein>
    <recommendedName>
        <fullName evidence="3">Secreted protein</fullName>
    </recommendedName>
</protein>
<comment type="caution">
    <text evidence="1">The sequence shown here is derived from an EMBL/GenBank/DDBJ whole genome shotgun (WGS) entry which is preliminary data.</text>
</comment>